<dbReference type="SMART" id="SM00418">
    <property type="entry name" value="HTH_ARSR"/>
    <property type="match status" value="1"/>
</dbReference>
<keyword evidence="2" id="KW-0238">DNA-binding</keyword>
<dbReference type="GO" id="GO:0032791">
    <property type="term" value="F:lead ion binding"/>
    <property type="evidence" value="ECO:0007669"/>
    <property type="project" value="TreeGrafter"/>
</dbReference>
<evidence type="ECO:0000313" key="2">
    <source>
        <dbReference type="EMBL" id="MBB4104764.1"/>
    </source>
</evidence>
<evidence type="ECO:0000259" key="1">
    <source>
        <dbReference type="PROSITE" id="PS50987"/>
    </source>
</evidence>
<dbReference type="EMBL" id="JACIDU010000014">
    <property type="protein sequence ID" value="MBB4104764.1"/>
    <property type="molecule type" value="Genomic_DNA"/>
</dbReference>
<organism evidence="2 3">
    <name type="scientific">Allorhizobium borbori</name>
    <dbReference type="NCBI Taxonomy" id="485907"/>
    <lineage>
        <taxon>Bacteria</taxon>
        <taxon>Pseudomonadati</taxon>
        <taxon>Pseudomonadota</taxon>
        <taxon>Alphaproteobacteria</taxon>
        <taxon>Hyphomicrobiales</taxon>
        <taxon>Rhizobiaceae</taxon>
        <taxon>Rhizobium/Agrobacterium group</taxon>
        <taxon>Allorhizobium</taxon>
    </lineage>
</organism>
<dbReference type="GO" id="GO:0003677">
    <property type="term" value="F:DNA binding"/>
    <property type="evidence" value="ECO:0007669"/>
    <property type="project" value="UniProtKB-KW"/>
</dbReference>
<dbReference type="PANTHER" id="PTHR39168">
    <property type="entry name" value="TRANSCRIPTIONAL REGULATOR-RELATED"/>
    <property type="match status" value="1"/>
</dbReference>
<dbReference type="GO" id="GO:0010288">
    <property type="term" value="P:response to lead ion"/>
    <property type="evidence" value="ECO:0007669"/>
    <property type="project" value="TreeGrafter"/>
</dbReference>
<dbReference type="InterPro" id="IPR001845">
    <property type="entry name" value="HTH_ArsR_DNA-bd_dom"/>
</dbReference>
<dbReference type="Pfam" id="PF12840">
    <property type="entry name" value="HTH_20"/>
    <property type="match status" value="1"/>
</dbReference>
<dbReference type="SUPFAM" id="SSF46785">
    <property type="entry name" value="Winged helix' DNA-binding domain"/>
    <property type="match status" value="1"/>
</dbReference>
<protein>
    <submittedName>
        <fullName evidence="2">DNA-binding transcriptional ArsR family regulator</fullName>
    </submittedName>
</protein>
<sequence length="255" mass="27490">MSNMISANTIAEVAALIGDVARAGILSALMGGRALTAGELARIAGVTAQTASGHLAKLFEARLVLVEKQGRHRYYRLASPEVADAMQSLMTLAAAAPARHHPIGPRDAALRLARTCYDHMAGRLAVAVADNLAERGFIVFAEGAGLVTDEGHRFFCDFGLTPEEEKSSKRPLCRTCLDWSERRSHIGGRLGAQLLTHCLDRGWLIRAPEGRALTITRKGEAGFADTFLLPSDWRDEPVALPRLSALISRGETPDL</sequence>
<dbReference type="RefSeq" id="WP_183793837.1">
    <property type="nucleotide sequence ID" value="NZ_JACIDU010000014.1"/>
</dbReference>
<dbReference type="InterPro" id="IPR011991">
    <property type="entry name" value="ArsR-like_HTH"/>
</dbReference>
<dbReference type="AlphaFoldDB" id="A0A7W6P1V1"/>
<reference evidence="2 3" key="1">
    <citation type="submission" date="2020-08" db="EMBL/GenBank/DDBJ databases">
        <title>Genomic Encyclopedia of Type Strains, Phase IV (KMG-IV): sequencing the most valuable type-strain genomes for metagenomic binning, comparative biology and taxonomic classification.</title>
        <authorList>
            <person name="Goeker M."/>
        </authorList>
    </citation>
    <scope>NUCLEOTIDE SEQUENCE [LARGE SCALE GENOMIC DNA]</scope>
    <source>
        <strain evidence="2 3">DSM 26385</strain>
    </source>
</reference>
<dbReference type="PANTHER" id="PTHR39168:SF1">
    <property type="entry name" value="TRANSCRIPTIONAL REGULATORY PROTEIN"/>
    <property type="match status" value="1"/>
</dbReference>
<name>A0A7W6P1V1_9HYPH</name>
<dbReference type="GO" id="GO:0046686">
    <property type="term" value="P:response to cadmium ion"/>
    <property type="evidence" value="ECO:0007669"/>
    <property type="project" value="TreeGrafter"/>
</dbReference>
<dbReference type="GO" id="GO:0003700">
    <property type="term" value="F:DNA-binding transcription factor activity"/>
    <property type="evidence" value="ECO:0007669"/>
    <property type="project" value="InterPro"/>
</dbReference>
<dbReference type="CDD" id="cd00090">
    <property type="entry name" value="HTH_ARSR"/>
    <property type="match status" value="1"/>
</dbReference>
<comment type="caution">
    <text evidence="2">The sequence shown here is derived from an EMBL/GenBank/DDBJ whole genome shotgun (WGS) entry which is preliminary data.</text>
</comment>
<keyword evidence="3" id="KW-1185">Reference proteome</keyword>
<dbReference type="Gene3D" id="1.10.10.10">
    <property type="entry name" value="Winged helix-like DNA-binding domain superfamily/Winged helix DNA-binding domain"/>
    <property type="match status" value="1"/>
</dbReference>
<dbReference type="PROSITE" id="PS50987">
    <property type="entry name" value="HTH_ARSR_2"/>
    <property type="match status" value="1"/>
</dbReference>
<dbReference type="InterPro" id="IPR036390">
    <property type="entry name" value="WH_DNA-bd_sf"/>
</dbReference>
<evidence type="ECO:0000313" key="3">
    <source>
        <dbReference type="Proteomes" id="UP000584824"/>
    </source>
</evidence>
<gene>
    <name evidence="2" type="ORF">GGQ66_003343</name>
</gene>
<dbReference type="GO" id="GO:0097063">
    <property type="term" value="F:cadmium ion sensor activity"/>
    <property type="evidence" value="ECO:0007669"/>
    <property type="project" value="TreeGrafter"/>
</dbReference>
<dbReference type="Proteomes" id="UP000584824">
    <property type="component" value="Unassembled WGS sequence"/>
</dbReference>
<feature type="domain" description="HTH arsR-type" evidence="1">
    <location>
        <begin position="2"/>
        <end position="97"/>
    </location>
</feature>
<dbReference type="InterPro" id="IPR036388">
    <property type="entry name" value="WH-like_DNA-bd_sf"/>
</dbReference>
<dbReference type="NCBIfam" id="NF033788">
    <property type="entry name" value="HTH_metalloreg"/>
    <property type="match status" value="1"/>
</dbReference>
<proteinExistence type="predicted"/>
<accession>A0A7W6P1V1</accession>
<dbReference type="InterPro" id="IPR052543">
    <property type="entry name" value="HTH_Metal-responsive_Reg"/>
</dbReference>